<evidence type="ECO:0000313" key="2">
    <source>
        <dbReference type="EMBL" id="KAL3502942.1"/>
    </source>
</evidence>
<dbReference type="Proteomes" id="UP001630127">
    <property type="component" value="Unassembled WGS sequence"/>
</dbReference>
<evidence type="ECO:0000313" key="3">
    <source>
        <dbReference type="Proteomes" id="UP001630127"/>
    </source>
</evidence>
<feature type="compositionally biased region" description="Basic and acidic residues" evidence="1">
    <location>
        <begin position="29"/>
        <end position="40"/>
    </location>
</feature>
<evidence type="ECO:0000256" key="1">
    <source>
        <dbReference type="SAM" id="MobiDB-lite"/>
    </source>
</evidence>
<keyword evidence="3" id="KW-1185">Reference proteome</keyword>
<sequence length="66" mass="7609">MAEDMTKILQKFSPSDVELGGAEMLFDDDYQKGNKREVKRQSVRGHPKGEKQGKLEEVQQKESQNR</sequence>
<organism evidence="2 3">
    <name type="scientific">Cinchona calisaya</name>
    <dbReference type="NCBI Taxonomy" id="153742"/>
    <lineage>
        <taxon>Eukaryota</taxon>
        <taxon>Viridiplantae</taxon>
        <taxon>Streptophyta</taxon>
        <taxon>Embryophyta</taxon>
        <taxon>Tracheophyta</taxon>
        <taxon>Spermatophyta</taxon>
        <taxon>Magnoliopsida</taxon>
        <taxon>eudicotyledons</taxon>
        <taxon>Gunneridae</taxon>
        <taxon>Pentapetalae</taxon>
        <taxon>asterids</taxon>
        <taxon>lamiids</taxon>
        <taxon>Gentianales</taxon>
        <taxon>Rubiaceae</taxon>
        <taxon>Cinchonoideae</taxon>
        <taxon>Cinchoneae</taxon>
        <taxon>Cinchona</taxon>
    </lineage>
</organism>
<comment type="caution">
    <text evidence="2">The sequence shown here is derived from an EMBL/GenBank/DDBJ whole genome shotgun (WGS) entry which is preliminary data.</text>
</comment>
<protein>
    <submittedName>
        <fullName evidence="2">Uncharacterized protein</fullName>
    </submittedName>
</protein>
<dbReference type="EMBL" id="JBJUIK010000015">
    <property type="protein sequence ID" value="KAL3502942.1"/>
    <property type="molecule type" value="Genomic_DNA"/>
</dbReference>
<gene>
    <name evidence="2" type="ORF">ACH5RR_037391</name>
</gene>
<accession>A0ABD2Y944</accession>
<feature type="compositionally biased region" description="Basic and acidic residues" evidence="1">
    <location>
        <begin position="47"/>
        <end position="66"/>
    </location>
</feature>
<feature type="region of interest" description="Disordered" evidence="1">
    <location>
        <begin position="26"/>
        <end position="66"/>
    </location>
</feature>
<dbReference type="AlphaFoldDB" id="A0ABD2Y944"/>
<reference evidence="2 3" key="1">
    <citation type="submission" date="2024-11" db="EMBL/GenBank/DDBJ databases">
        <title>A near-complete genome assembly of Cinchona calisaya.</title>
        <authorList>
            <person name="Lian D.C."/>
            <person name="Zhao X.W."/>
            <person name="Wei L."/>
        </authorList>
    </citation>
    <scope>NUCLEOTIDE SEQUENCE [LARGE SCALE GENOMIC DNA]</scope>
    <source>
        <tissue evidence="2">Nenye</tissue>
    </source>
</reference>
<name>A0ABD2Y944_9GENT</name>
<proteinExistence type="predicted"/>